<dbReference type="InterPro" id="IPR001680">
    <property type="entry name" value="WD40_rpt"/>
</dbReference>
<evidence type="ECO:0000313" key="5">
    <source>
        <dbReference type="EMBL" id="THX05682.1"/>
    </source>
</evidence>
<dbReference type="InterPro" id="IPR015943">
    <property type="entry name" value="WD40/YVTN_repeat-like_dom_sf"/>
</dbReference>
<protein>
    <recommendedName>
        <fullName evidence="4">Nephrocystin 3-like N-terminal domain-containing protein</fullName>
    </recommendedName>
</protein>
<dbReference type="Pfam" id="PF24883">
    <property type="entry name" value="NPHP3_N"/>
    <property type="match status" value="1"/>
</dbReference>
<dbReference type="SUPFAM" id="SSF52540">
    <property type="entry name" value="P-loop containing nucleoside triphosphate hydrolases"/>
    <property type="match status" value="1"/>
</dbReference>
<dbReference type="PROSITE" id="PS50082">
    <property type="entry name" value="WD_REPEATS_2"/>
    <property type="match status" value="2"/>
</dbReference>
<dbReference type="PANTHER" id="PTHR19879:SF9">
    <property type="entry name" value="TRANSCRIPTION INITIATION FACTOR TFIID SUBUNIT 5"/>
    <property type="match status" value="1"/>
</dbReference>
<dbReference type="InterPro" id="IPR056884">
    <property type="entry name" value="NPHP3-like_N"/>
</dbReference>
<feature type="repeat" description="WD" evidence="3">
    <location>
        <begin position="1146"/>
        <end position="1187"/>
    </location>
</feature>
<comment type="caution">
    <text evidence="5">The sequence shown here is derived from an EMBL/GenBank/DDBJ whole genome shotgun (WGS) entry which is preliminary data.</text>
</comment>
<name>A0A4S9CF50_AURPU</name>
<evidence type="ECO:0000256" key="2">
    <source>
        <dbReference type="ARBA" id="ARBA00022737"/>
    </source>
</evidence>
<dbReference type="InterPro" id="IPR027417">
    <property type="entry name" value="P-loop_NTPase"/>
</dbReference>
<keyword evidence="2" id="KW-0677">Repeat</keyword>
<organism evidence="5">
    <name type="scientific">Aureobasidium pullulans</name>
    <name type="common">Black yeast</name>
    <name type="synonym">Pullularia pullulans</name>
    <dbReference type="NCBI Taxonomy" id="5580"/>
    <lineage>
        <taxon>Eukaryota</taxon>
        <taxon>Fungi</taxon>
        <taxon>Dikarya</taxon>
        <taxon>Ascomycota</taxon>
        <taxon>Pezizomycotina</taxon>
        <taxon>Dothideomycetes</taxon>
        <taxon>Dothideomycetidae</taxon>
        <taxon>Dothideales</taxon>
        <taxon>Saccotheciaceae</taxon>
        <taxon>Aureobasidium</taxon>
    </lineage>
</organism>
<evidence type="ECO:0000256" key="3">
    <source>
        <dbReference type="PROSITE-ProRule" id="PRU00221"/>
    </source>
</evidence>
<sequence>MTASRRVGHDFLTPRATNGATQHNGDHYAGNVYQNFKWVNSSQVDTNPLDLLPTVYNASFDAASRQNDPLCLEDTRVEILERIVSWSNCASNDRPIFWLSGMAGTGKSTIARTIALKFQEEERVFASFFFARDNAASVSARDFFTTIAKQLATSGDPALREKICAAIQDNSDIAHKASRLQWQRLVLKPLTQLHQERQTLRDRRLAVIVIDALDECDRQDDVREILRIICGCRGLDPARLRIIITSRPETPIRLGFEDMPHILHQTLSLDDVSHEIVSADLTVFFNHWLKDVRRRHGGLSTDWPGADSVASLVARCEGLFIYAATLSLFLLQKPQLCNERLNRIMEEDQISSNTYLEPLDRMYLTILRVSIDNTSALSDHEREILQERFDHVVGSIVVLQDGISAEALALLLRMPTMNVAGTLHNLHSVIRYFQDGRAIRLLHESFREFITDPQRCTEPRFYVDSKRAHEKLLNVCLETLKVHLKQDVCNARDPAATIEELQPNAASQRCQLLPHVQYACSNWHEHGQKSGLDLGNHGQLSEFFYTHFLHWIEAMCWMGKLAKAVGYVSTLLESPTLESRLERFLQDAKRFLVLHGGTIAAYPLQIYSSALVFSPGNSLVRREFSLETPDWLTRYHPARSEWDSSLFKSDGVFPTAFSPNGTLLAFTSHSAWPDRDLQVWNVDQGTLVYSMHLSAQLSSIAFNPTATHIAFSLRDVSFDFWGSDTASEGSGSTSLDQGIDSTCIYLWNLVTDSVDYVLRGHTEEVQKIVFSSDGTLLASTSSDHTAKIWDAHSGSLRCTLESGFSEISFSSDSNMVASLLDNSTIKTWDRRNDHIRSVTAFDEVGGSNENASLAFALDGHLYAVKGSYVVTCDVHHTAIQRKVDFMDLDIDFPGFLRNKFSSDGSIFAVYAVGAQKVFLWRTADLSLCSVVSAVSDWSDCKFELSDDGAYIAIFDETTIRVFEVASGNERAVLKGSHIESTKFAPHANTIASGSIRFGPFTLWNLSQTASPTDASVTEQAHQITASTDRTSIIFTSSTSDPRKSSLSLMNFGQDHASPSIKCVEYGYPVDKVQLLPESQLAFVRTDIQEEYASGYLLESGAWAAPTHIPPFETLTVSPSGLYLALAGIDHRIYVRHTSMQDFTVCLTGHHTPVRMIQFSPSDKKLVSVSTDGQVLLWDAQDQSAPVVLEYGPGQTIGGISEGVFSADEKMLACAYWDPMYTGLMPSVQLWNLGTGERSRGLDSGFSPYRMRTLSFSPEGRYLRMAEETLDLSGSPTASLDLGTPMIVERHTHRWITWHGKRVLRLPLGCKREQYHSHENILAIGRKEGGVAFLEFNPQKLRRRSAYRESGRH</sequence>
<dbReference type="SUPFAM" id="SSF82171">
    <property type="entry name" value="DPP6 N-terminal domain-like"/>
    <property type="match status" value="1"/>
</dbReference>
<dbReference type="Gene3D" id="2.130.10.10">
    <property type="entry name" value="YVTN repeat-like/Quinoprotein amine dehydrogenase"/>
    <property type="match status" value="4"/>
</dbReference>
<dbReference type="InterPro" id="IPR019775">
    <property type="entry name" value="WD40_repeat_CS"/>
</dbReference>
<keyword evidence="1 3" id="KW-0853">WD repeat</keyword>
<dbReference type="InterPro" id="IPR036322">
    <property type="entry name" value="WD40_repeat_dom_sf"/>
</dbReference>
<evidence type="ECO:0000256" key="1">
    <source>
        <dbReference type="ARBA" id="ARBA00022574"/>
    </source>
</evidence>
<reference evidence="5" key="1">
    <citation type="submission" date="2018-10" db="EMBL/GenBank/DDBJ databases">
        <title>Fifty Aureobasidium pullulans genomes reveal a recombining polyextremotolerant generalist.</title>
        <authorList>
            <person name="Gostincar C."/>
            <person name="Turk M."/>
            <person name="Zajc J."/>
            <person name="Gunde-Cimerman N."/>
        </authorList>
    </citation>
    <scope>NUCLEOTIDE SEQUENCE [LARGE SCALE GENOMIC DNA]</scope>
    <source>
        <strain evidence="5">EXF-10085</strain>
    </source>
</reference>
<dbReference type="PROSITE" id="PS00678">
    <property type="entry name" value="WD_REPEATS_1"/>
    <property type="match status" value="1"/>
</dbReference>
<feature type="repeat" description="WD" evidence="3">
    <location>
        <begin position="758"/>
        <end position="799"/>
    </location>
</feature>
<proteinExistence type="predicted"/>
<accession>A0A4S9CF50</accession>
<dbReference type="SMART" id="SM00320">
    <property type="entry name" value="WD40"/>
    <property type="match status" value="3"/>
</dbReference>
<dbReference type="Gene3D" id="3.40.50.300">
    <property type="entry name" value="P-loop containing nucleotide triphosphate hydrolases"/>
    <property type="match status" value="1"/>
</dbReference>
<feature type="domain" description="Nephrocystin 3-like N-terminal" evidence="4">
    <location>
        <begin position="83"/>
        <end position="247"/>
    </location>
</feature>
<gene>
    <name evidence="5" type="ORF">D6D13_07037</name>
</gene>
<dbReference type="Pfam" id="PF00400">
    <property type="entry name" value="WD40"/>
    <property type="match status" value="2"/>
</dbReference>
<dbReference type="SUPFAM" id="SSF50978">
    <property type="entry name" value="WD40 repeat-like"/>
    <property type="match status" value="1"/>
</dbReference>
<dbReference type="PROSITE" id="PS50294">
    <property type="entry name" value="WD_REPEATS_REGION"/>
    <property type="match status" value="2"/>
</dbReference>
<evidence type="ECO:0000259" key="4">
    <source>
        <dbReference type="Pfam" id="PF24883"/>
    </source>
</evidence>
<dbReference type="PANTHER" id="PTHR19879">
    <property type="entry name" value="TRANSCRIPTION INITIATION FACTOR TFIID"/>
    <property type="match status" value="1"/>
</dbReference>
<dbReference type="EMBL" id="QZAS01000026">
    <property type="protein sequence ID" value="THX05682.1"/>
    <property type="molecule type" value="Genomic_DNA"/>
</dbReference>